<organism evidence="2 3">
    <name type="scientific">Desulfolithobacter dissulfuricans</name>
    <dbReference type="NCBI Taxonomy" id="2795293"/>
    <lineage>
        <taxon>Bacteria</taxon>
        <taxon>Pseudomonadati</taxon>
        <taxon>Thermodesulfobacteriota</taxon>
        <taxon>Desulfobulbia</taxon>
        <taxon>Desulfobulbales</taxon>
        <taxon>Desulfobulbaceae</taxon>
        <taxon>Desulfolithobacter</taxon>
    </lineage>
</organism>
<dbReference type="AlphaFoldDB" id="A0A915UAQ9"/>
<dbReference type="Proteomes" id="UP001063350">
    <property type="component" value="Chromosome"/>
</dbReference>
<dbReference type="EMBL" id="AP024233">
    <property type="protein sequence ID" value="BCO10221.1"/>
    <property type="molecule type" value="Genomic_DNA"/>
</dbReference>
<keyword evidence="1" id="KW-0175">Coiled coil</keyword>
<proteinExistence type="predicted"/>
<accession>A0A915UAQ9</accession>
<dbReference type="RefSeq" id="WP_267926957.1">
    <property type="nucleotide sequence ID" value="NZ_AP024233.1"/>
</dbReference>
<dbReference type="KEGG" id="ddu:GF1_25970"/>
<evidence type="ECO:0000313" key="2">
    <source>
        <dbReference type="EMBL" id="BCO10221.1"/>
    </source>
</evidence>
<gene>
    <name evidence="2" type="ORF">GF1_25970</name>
</gene>
<protein>
    <submittedName>
        <fullName evidence="2">Uncharacterized protein</fullName>
    </submittedName>
</protein>
<keyword evidence="3" id="KW-1185">Reference proteome</keyword>
<evidence type="ECO:0000256" key="1">
    <source>
        <dbReference type="SAM" id="Coils"/>
    </source>
</evidence>
<name>A0A915UAQ9_9BACT</name>
<evidence type="ECO:0000313" key="3">
    <source>
        <dbReference type="Proteomes" id="UP001063350"/>
    </source>
</evidence>
<sequence length="246" mass="28715">MEDIDKILSLEIKKEIADRYFGFRKLIEDNIRDYDQQVLRSFSLLEKKIGLDLIRLYILLKDEGLIHDFFREAGLEHLLFYDPYIVSSPTIRQQVFAGLDTHGLTAHSRFKHMIFDLYEELESHINQYRERMQKLAEEHDVIAEEIKLFYKKNDLGTIMDFMRNIDGLGSYKAGSMEGGLTPRTGQNLEKKMRVTPPSPVEELLPIIPPIKPLSEVKGRLKPIIEKAWKLQKGLDLRTLTRKQQDA</sequence>
<reference evidence="2" key="1">
    <citation type="submission" date="2020-12" db="EMBL/GenBank/DDBJ databases">
        <title>Desulfobium dissulfuricans gen. nov., sp. nov., a novel mesophilic, sulfate-reducing bacterium isolated from a deep-sea hydrothermal vent.</title>
        <authorList>
            <person name="Hashimoto Y."/>
            <person name="Tame A."/>
            <person name="Sawayama S."/>
            <person name="Miyazaki J."/>
            <person name="Takai K."/>
            <person name="Nakagawa S."/>
        </authorList>
    </citation>
    <scope>NUCLEOTIDE SEQUENCE</scope>
    <source>
        <strain evidence="2">GF1</strain>
    </source>
</reference>
<feature type="coiled-coil region" evidence="1">
    <location>
        <begin position="118"/>
        <end position="145"/>
    </location>
</feature>